<organism evidence="1">
    <name type="scientific">Mesocestoides corti</name>
    <name type="common">Flatworm</name>
    <dbReference type="NCBI Taxonomy" id="53468"/>
    <lineage>
        <taxon>Eukaryota</taxon>
        <taxon>Metazoa</taxon>
        <taxon>Spiralia</taxon>
        <taxon>Lophotrochozoa</taxon>
        <taxon>Platyhelminthes</taxon>
        <taxon>Cestoda</taxon>
        <taxon>Eucestoda</taxon>
        <taxon>Cyclophyllidea</taxon>
        <taxon>Mesocestoididae</taxon>
        <taxon>Mesocestoides</taxon>
    </lineage>
</organism>
<accession>A0A5K3G4R3</accession>
<name>A0A5K3G4R3_MESCO</name>
<evidence type="ECO:0000313" key="1">
    <source>
        <dbReference type="WBParaSite" id="MCU_014286-RA"/>
    </source>
</evidence>
<proteinExistence type="predicted"/>
<dbReference type="AlphaFoldDB" id="A0A5K3G4R3"/>
<protein>
    <submittedName>
        <fullName evidence="1">Uncharacterized protein</fullName>
    </submittedName>
</protein>
<sequence>MITGSLKVDFIILRHTTTTTTTTEKLNPRSDAPSAALTIHTTNHRQLTSASQAVCPPALKKLCPRLAFDSTSLAHFRKKKRKRKKKKYPLSLPLYSLIDGWHSCQHAVVVVANAFLLPFSIIDDCVCDTAIAFCLQNRIADLAHLHAFKSHFKSYLSLARLRIWTDQAHFCICSFT</sequence>
<reference evidence="1" key="1">
    <citation type="submission" date="2019-11" db="UniProtKB">
        <authorList>
            <consortium name="WormBaseParasite"/>
        </authorList>
    </citation>
    <scope>IDENTIFICATION</scope>
</reference>
<dbReference type="WBParaSite" id="MCU_014286-RA">
    <property type="protein sequence ID" value="MCU_014286-RA"/>
    <property type="gene ID" value="MCU_014286"/>
</dbReference>